<proteinExistence type="predicted"/>
<evidence type="ECO:0000313" key="2">
    <source>
        <dbReference type="Proteomes" id="UP000287651"/>
    </source>
</evidence>
<evidence type="ECO:0000313" key="1">
    <source>
        <dbReference type="EMBL" id="RRT77516.1"/>
    </source>
</evidence>
<reference evidence="1 2" key="1">
    <citation type="journal article" date="2014" name="Agronomy (Basel)">
        <title>A Draft Genome Sequence for Ensete ventricosum, the Drought-Tolerant Tree Against Hunger.</title>
        <authorList>
            <person name="Harrison J."/>
            <person name="Moore K.A."/>
            <person name="Paszkiewicz K."/>
            <person name="Jones T."/>
            <person name="Grant M."/>
            <person name="Ambacheew D."/>
            <person name="Muzemil S."/>
            <person name="Studholme D.J."/>
        </authorList>
    </citation>
    <scope>NUCLEOTIDE SEQUENCE [LARGE SCALE GENOMIC DNA]</scope>
</reference>
<dbReference type="AlphaFoldDB" id="A0A427AMS0"/>
<accession>A0A427AMS0</accession>
<name>A0A427AMS0_ENSVE</name>
<sequence>MASGWLLREGLDGADGRWVDVGYGRGDGDGRGSGSEVGSVVQAAMLAATEGEKGNGGSGRSDDSGFWGRTTRDSFAAVLVLPTKVISDCGMAMRPRAVAAISRLCKDGCKIFGGEFAAEIGCGLAAGTSRIAALIPIDRNPWVSIVDGDEKGGINDHFEGIGPP</sequence>
<dbReference type="Proteomes" id="UP000287651">
    <property type="component" value="Unassembled WGS sequence"/>
</dbReference>
<dbReference type="EMBL" id="AMZH03001911">
    <property type="protein sequence ID" value="RRT77516.1"/>
    <property type="molecule type" value="Genomic_DNA"/>
</dbReference>
<protein>
    <submittedName>
        <fullName evidence="1">Uncharacterized protein</fullName>
    </submittedName>
</protein>
<gene>
    <name evidence="1" type="ORF">B296_00001409</name>
</gene>
<comment type="caution">
    <text evidence="1">The sequence shown here is derived from an EMBL/GenBank/DDBJ whole genome shotgun (WGS) entry which is preliminary data.</text>
</comment>
<organism evidence="1 2">
    <name type="scientific">Ensete ventricosum</name>
    <name type="common">Abyssinian banana</name>
    <name type="synonym">Musa ensete</name>
    <dbReference type="NCBI Taxonomy" id="4639"/>
    <lineage>
        <taxon>Eukaryota</taxon>
        <taxon>Viridiplantae</taxon>
        <taxon>Streptophyta</taxon>
        <taxon>Embryophyta</taxon>
        <taxon>Tracheophyta</taxon>
        <taxon>Spermatophyta</taxon>
        <taxon>Magnoliopsida</taxon>
        <taxon>Liliopsida</taxon>
        <taxon>Zingiberales</taxon>
        <taxon>Musaceae</taxon>
        <taxon>Ensete</taxon>
    </lineage>
</organism>